<evidence type="ECO:0000313" key="8">
    <source>
        <dbReference type="Proteomes" id="UP001209257"/>
    </source>
</evidence>
<dbReference type="EC" id="2.7.7.65" evidence="1"/>
<dbReference type="InterPro" id="IPR019734">
    <property type="entry name" value="TPR_rpt"/>
</dbReference>
<evidence type="ECO:0000259" key="6">
    <source>
        <dbReference type="PROSITE" id="PS50887"/>
    </source>
</evidence>
<keyword evidence="4" id="KW-1133">Transmembrane helix</keyword>
<dbReference type="SUPFAM" id="SSF48452">
    <property type="entry name" value="TPR-like"/>
    <property type="match status" value="1"/>
</dbReference>
<evidence type="ECO:0000256" key="5">
    <source>
        <dbReference type="SAM" id="SignalP"/>
    </source>
</evidence>
<evidence type="ECO:0000256" key="2">
    <source>
        <dbReference type="ARBA" id="ARBA00034247"/>
    </source>
</evidence>
<keyword evidence="3" id="KW-0175">Coiled coil</keyword>
<dbReference type="Proteomes" id="UP001209257">
    <property type="component" value="Unassembled WGS sequence"/>
</dbReference>
<dbReference type="GO" id="GO:0052621">
    <property type="term" value="F:diguanylate cyclase activity"/>
    <property type="evidence" value="ECO:0007669"/>
    <property type="project" value="UniProtKB-EC"/>
</dbReference>
<keyword evidence="4" id="KW-0812">Transmembrane</keyword>
<dbReference type="SMART" id="SM00028">
    <property type="entry name" value="TPR"/>
    <property type="match status" value="5"/>
</dbReference>
<dbReference type="PANTHER" id="PTHR45138">
    <property type="entry name" value="REGULATORY COMPONENTS OF SENSORY TRANSDUCTION SYSTEM"/>
    <property type="match status" value="1"/>
</dbReference>
<name>A0ABT2VPU5_9ALTE</name>
<evidence type="ECO:0000313" key="7">
    <source>
        <dbReference type="EMBL" id="MCU7555335.1"/>
    </source>
</evidence>
<keyword evidence="5" id="KW-0732">Signal</keyword>
<sequence>MTRPFLSGLFYTLVLLIGVCYQPQALAAEETPSDTWPAVAAPFAAEIRKTPDTAIRGLQSAYASAISNEEKAGVHALLSRAYSALLLHQKALEHAEHGLGLVTPDQQPWLFHQLAVAKAEALETQGLAREGLALTRPAIDWAKTNQRFDLLTYALSIQGYIHLALSTTDDALALFQEGYRLAQDRTTQLRPEDFASMIALVFEYRGEWEQAISFYQQAETYYRNTNASLELANTLFGLGRAYYSTGNPQKGLSLLKDSANLALEIGDLQGAAYSYAIMAGHLIQQGKLIDAETFLNEALGIFEDADNPYMQIQTLISLAKIEENKQQFDEAMRLLNRADDIAEGDVFLAQSIRIGLEKSRLYASFGEYEKAYQLMLIIRDLQTRLEQQQNSQRLLELRTAFDLEQQEAKNALLTEQNLRQQTQLLNERKLQQYIFAMVFLLIVICLLLLYLYVNGKRHQERLELLANEDELTGMLTRRKTMEVLDNQVQLAIRHNEPLVVALLDLDHFKKINDTFGHQTGDEVLRTFGSLAKSSFRTTDILGRIGGEEFLFAFPHTQPGQAEEMLRRFINDVKTIPGRIRNPRCKVSASVGLVSSAMAETPRELTVLADEALYKAKQAGRDRIVQARQPG</sequence>
<keyword evidence="4" id="KW-0472">Membrane</keyword>
<feature type="transmembrane region" description="Helical" evidence="4">
    <location>
        <begin position="433"/>
        <end position="453"/>
    </location>
</feature>
<dbReference type="InterPro" id="IPR043128">
    <property type="entry name" value="Rev_trsase/Diguanyl_cyclase"/>
</dbReference>
<protein>
    <recommendedName>
        <fullName evidence="1">diguanylate cyclase</fullName>
        <ecNumber evidence="1">2.7.7.65</ecNumber>
    </recommendedName>
</protein>
<dbReference type="NCBIfam" id="TIGR00254">
    <property type="entry name" value="GGDEF"/>
    <property type="match status" value="1"/>
</dbReference>
<dbReference type="CDD" id="cd01949">
    <property type="entry name" value="GGDEF"/>
    <property type="match status" value="1"/>
</dbReference>
<dbReference type="RefSeq" id="WP_262994916.1">
    <property type="nucleotide sequence ID" value="NZ_JAOTJC010000011.1"/>
</dbReference>
<dbReference type="SMART" id="SM00267">
    <property type="entry name" value="GGDEF"/>
    <property type="match status" value="1"/>
</dbReference>
<dbReference type="InterPro" id="IPR000160">
    <property type="entry name" value="GGDEF_dom"/>
</dbReference>
<feature type="chain" id="PRO_5047372731" description="diguanylate cyclase" evidence="5">
    <location>
        <begin position="28"/>
        <end position="630"/>
    </location>
</feature>
<proteinExistence type="predicted"/>
<evidence type="ECO:0000256" key="3">
    <source>
        <dbReference type="SAM" id="Coils"/>
    </source>
</evidence>
<dbReference type="InterPro" id="IPR050469">
    <property type="entry name" value="Diguanylate_Cyclase"/>
</dbReference>
<comment type="catalytic activity">
    <reaction evidence="2">
        <text>2 GTP = 3',3'-c-di-GMP + 2 diphosphate</text>
        <dbReference type="Rhea" id="RHEA:24898"/>
        <dbReference type="ChEBI" id="CHEBI:33019"/>
        <dbReference type="ChEBI" id="CHEBI:37565"/>
        <dbReference type="ChEBI" id="CHEBI:58805"/>
        <dbReference type="EC" id="2.7.7.65"/>
    </reaction>
</comment>
<comment type="caution">
    <text evidence="7">The sequence shown here is derived from an EMBL/GenBank/DDBJ whole genome shotgun (WGS) entry which is preliminary data.</text>
</comment>
<accession>A0ABT2VPU5</accession>
<dbReference type="Gene3D" id="3.30.70.270">
    <property type="match status" value="1"/>
</dbReference>
<feature type="domain" description="GGDEF" evidence="6">
    <location>
        <begin position="496"/>
        <end position="628"/>
    </location>
</feature>
<dbReference type="InterPro" id="IPR029787">
    <property type="entry name" value="Nucleotide_cyclase"/>
</dbReference>
<feature type="signal peptide" evidence="5">
    <location>
        <begin position="1"/>
        <end position="27"/>
    </location>
</feature>
<dbReference type="SUPFAM" id="SSF55073">
    <property type="entry name" value="Nucleotide cyclase"/>
    <property type="match status" value="1"/>
</dbReference>
<reference evidence="8" key="1">
    <citation type="submission" date="2023-07" db="EMBL/GenBank/DDBJ databases">
        <title>Study on multiphase classification of strain Alteromonas salexigens isolated from the Yellow Sea.</title>
        <authorList>
            <person name="Sun L."/>
        </authorList>
    </citation>
    <scope>NUCLEOTIDE SEQUENCE [LARGE SCALE GENOMIC DNA]</scope>
    <source>
        <strain evidence="8">ASW11-19</strain>
    </source>
</reference>
<keyword evidence="7" id="KW-0548">Nucleotidyltransferase</keyword>
<evidence type="ECO:0000256" key="4">
    <source>
        <dbReference type="SAM" id="Phobius"/>
    </source>
</evidence>
<dbReference type="EMBL" id="JAOTJC010000011">
    <property type="protein sequence ID" value="MCU7555335.1"/>
    <property type="molecule type" value="Genomic_DNA"/>
</dbReference>
<dbReference type="InterPro" id="IPR011990">
    <property type="entry name" value="TPR-like_helical_dom_sf"/>
</dbReference>
<dbReference type="Pfam" id="PF13424">
    <property type="entry name" value="TPR_12"/>
    <property type="match status" value="1"/>
</dbReference>
<gene>
    <name evidence="7" type="ORF">OCL06_12130</name>
</gene>
<dbReference type="Pfam" id="PF00990">
    <property type="entry name" value="GGDEF"/>
    <property type="match status" value="1"/>
</dbReference>
<dbReference type="PROSITE" id="PS50887">
    <property type="entry name" value="GGDEF"/>
    <property type="match status" value="1"/>
</dbReference>
<keyword evidence="7" id="KW-0808">Transferase</keyword>
<evidence type="ECO:0000256" key="1">
    <source>
        <dbReference type="ARBA" id="ARBA00012528"/>
    </source>
</evidence>
<dbReference type="PANTHER" id="PTHR45138:SF9">
    <property type="entry name" value="DIGUANYLATE CYCLASE DGCM-RELATED"/>
    <property type="match status" value="1"/>
</dbReference>
<feature type="coiled-coil region" evidence="3">
    <location>
        <begin position="378"/>
        <end position="423"/>
    </location>
</feature>
<organism evidence="7 8">
    <name type="scientific">Alteromonas salexigens</name>
    <dbReference type="NCBI Taxonomy" id="2982530"/>
    <lineage>
        <taxon>Bacteria</taxon>
        <taxon>Pseudomonadati</taxon>
        <taxon>Pseudomonadota</taxon>
        <taxon>Gammaproteobacteria</taxon>
        <taxon>Alteromonadales</taxon>
        <taxon>Alteromonadaceae</taxon>
        <taxon>Alteromonas/Salinimonas group</taxon>
        <taxon>Alteromonas</taxon>
    </lineage>
</organism>
<keyword evidence="8" id="KW-1185">Reference proteome</keyword>
<dbReference type="Gene3D" id="1.25.40.10">
    <property type="entry name" value="Tetratricopeptide repeat domain"/>
    <property type="match status" value="2"/>
</dbReference>